<dbReference type="InterPro" id="IPR002048">
    <property type="entry name" value="EF_hand_dom"/>
</dbReference>
<organism evidence="7 10">
    <name type="scientific">Medicago truncatula</name>
    <name type="common">Barrel medic</name>
    <name type="synonym">Medicago tribuloides</name>
    <dbReference type="NCBI Taxonomy" id="3880"/>
    <lineage>
        <taxon>Eukaryota</taxon>
        <taxon>Viridiplantae</taxon>
        <taxon>Streptophyta</taxon>
        <taxon>Embryophyta</taxon>
        <taxon>Tracheophyta</taxon>
        <taxon>Spermatophyta</taxon>
        <taxon>Magnoliopsida</taxon>
        <taxon>eudicotyledons</taxon>
        <taxon>Gunneridae</taxon>
        <taxon>Pentapetalae</taxon>
        <taxon>rosids</taxon>
        <taxon>fabids</taxon>
        <taxon>Fabales</taxon>
        <taxon>Fabaceae</taxon>
        <taxon>Papilionoideae</taxon>
        <taxon>50 kb inversion clade</taxon>
        <taxon>NPAAA clade</taxon>
        <taxon>Hologalegina</taxon>
        <taxon>IRL clade</taxon>
        <taxon>Trifolieae</taxon>
        <taxon>Medicago</taxon>
    </lineage>
</organism>
<evidence type="ECO:0000259" key="6">
    <source>
        <dbReference type="PROSITE" id="PS50222"/>
    </source>
</evidence>
<dbReference type="EnsemblPlants" id="AES71854">
    <property type="protein sequence ID" value="AES71854"/>
    <property type="gene ID" value="MTR_3g083470"/>
</dbReference>
<dbReference type="InterPro" id="IPR039647">
    <property type="entry name" value="EF_hand_pair_protein_CML-like"/>
</dbReference>
<feature type="domain" description="EF-hand" evidence="6">
    <location>
        <begin position="152"/>
        <end position="187"/>
    </location>
</feature>
<dbReference type="AlphaFoldDB" id="G7J9L5"/>
<sequence>MVSNSNSNSDHPASRIKSNERVLKDIAKILYKLIAVLAVLLALNYTETANKFSKQQYTIYFISSIIVVVIFINRRWKNKNKNDNLNGNTLESEMEKLFKKLDTDGDGKISISDLRSITGKLEIGDDVDGIDGGSITLQEFIELSTTSYESEEEIENLKSTFSVYDIDGDGFITAKELNTLMRSIGQECSLDECERIIGRVDSDGDGRIDFEDFRIMMMMGSRHNRVEHQT</sequence>
<dbReference type="EMBL" id="PSQE01000003">
    <property type="protein sequence ID" value="RHN69111.1"/>
    <property type="molecule type" value="Genomic_DNA"/>
</dbReference>
<name>G7J9L5_MEDTR</name>
<feature type="transmembrane region" description="Helical" evidence="5">
    <location>
        <begin position="57"/>
        <end position="73"/>
    </location>
</feature>
<feature type="domain" description="EF-hand" evidence="6">
    <location>
        <begin position="188"/>
        <end position="223"/>
    </location>
</feature>
<evidence type="ECO:0000256" key="2">
    <source>
        <dbReference type="ARBA" id="ARBA00022723"/>
    </source>
</evidence>
<keyword evidence="10" id="KW-1185">Reference proteome</keyword>
<dbReference type="Pfam" id="PF00036">
    <property type="entry name" value="EF-hand_1"/>
    <property type="match status" value="1"/>
</dbReference>
<dbReference type="EMBL" id="CM001219">
    <property type="protein sequence ID" value="AES71854.1"/>
    <property type="molecule type" value="Genomic_DNA"/>
</dbReference>
<comment type="function">
    <text evidence="1">Potential calcium sensor.</text>
</comment>
<dbReference type="SUPFAM" id="SSF47473">
    <property type="entry name" value="EF-hand"/>
    <property type="match status" value="1"/>
</dbReference>
<evidence type="ECO:0000256" key="1">
    <source>
        <dbReference type="ARBA" id="ARBA00003291"/>
    </source>
</evidence>
<dbReference type="InterPro" id="IPR011992">
    <property type="entry name" value="EF-hand-dom_pair"/>
</dbReference>
<dbReference type="InterPro" id="IPR018247">
    <property type="entry name" value="EF_Hand_1_Ca_BS"/>
</dbReference>
<dbReference type="PROSITE" id="PS00018">
    <property type="entry name" value="EF_HAND_1"/>
    <property type="match status" value="3"/>
</dbReference>
<reference evidence="8" key="4">
    <citation type="journal article" date="2018" name="Nat. Plants">
        <title>Whole-genome landscape of Medicago truncatula symbiotic genes.</title>
        <authorList>
            <person name="Pecrix Y."/>
            <person name="Gamas P."/>
            <person name="Carrere S."/>
        </authorList>
    </citation>
    <scope>NUCLEOTIDE SEQUENCE</scope>
    <source>
        <tissue evidence="8">Leaves</tissue>
    </source>
</reference>
<feature type="transmembrane region" description="Helical" evidence="5">
    <location>
        <begin position="29"/>
        <end position="45"/>
    </location>
</feature>
<reference evidence="7 10" key="1">
    <citation type="journal article" date="2011" name="Nature">
        <title>The Medicago genome provides insight into the evolution of rhizobial symbioses.</title>
        <authorList>
            <person name="Young N.D."/>
            <person name="Debelle F."/>
            <person name="Oldroyd G.E."/>
            <person name="Geurts R."/>
            <person name="Cannon S.B."/>
            <person name="Udvardi M.K."/>
            <person name="Benedito V.A."/>
            <person name="Mayer K.F."/>
            <person name="Gouzy J."/>
            <person name="Schoof H."/>
            <person name="Van de Peer Y."/>
            <person name="Proost S."/>
            <person name="Cook D.R."/>
            <person name="Meyers B.C."/>
            <person name="Spannagl M."/>
            <person name="Cheung F."/>
            <person name="De Mita S."/>
            <person name="Krishnakumar V."/>
            <person name="Gundlach H."/>
            <person name="Zhou S."/>
            <person name="Mudge J."/>
            <person name="Bharti A.K."/>
            <person name="Murray J.D."/>
            <person name="Naoumkina M.A."/>
            <person name="Rosen B."/>
            <person name="Silverstein K.A."/>
            <person name="Tang H."/>
            <person name="Rombauts S."/>
            <person name="Zhao P.X."/>
            <person name="Zhou P."/>
            <person name="Barbe V."/>
            <person name="Bardou P."/>
            <person name="Bechner M."/>
            <person name="Bellec A."/>
            <person name="Berger A."/>
            <person name="Berges H."/>
            <person name="Bidwell S."/>
            <person name="Bisseling T."/>
            <person name="Choisne N."/>
            <person name="Couloux A."/>
            <person name="Denny R."/>
            <person name="Deshpande S."/>
            <person name="Dai X."/>
            <person name="Doyle J.J."/>
            <person name="Dudez A.M."/>
            <person name="Farmer A.D."/>
            <person name="Fouteau S."/>
            <person name="Franken C."/>
            <person name="Gibelin C."/>
            <person name="Gish J."/>
            <person name="Goldstein S."/>
            <person name="Gonzalez A.J."/>
            <person name="Green P.J."/>
            <person name="Hallab A."/>
            <person name="Hartog M."/>
            <person name="Hua A."/>
            <person name="Humphray S.J."/>
            <person name="Jeong D.H."/>
            <person name="Jing Y."/>
            <person name="Jocker A."/>
            <person name="Kenton S.M."/>
            <person name="Kim D.J."/>
            <person name="Klee K."/>
            <person name="Lai H."/>
            <person name="Lang C."/>
            <person name="Lin S."/>
            <person name="Macmil S.L."/>
            <person name="Magdelenat G."/>
            <person name="Matthews L."/>
            <person name="McCorrison J."/>
            <person name="Monaghan E.L."/>
            <person name="Mun J.H."/>
            <person name="Najar F.Z."/>
            <person name="Nicholson C."/>
            <person name="Noirot C."/>
            <person name="O'Bleness M."/>
            <person name="Paule C.R."/>
            <person name="Poulain J."/>
            <person name="Prion F."/>
            <person name="Qin B."/>
            <person name="Qu C."/>
            <person name="Retzel E.F."/>
            <person name="Riddle C."/>
            <person name="Sallet E."/>
            <person name="Samain S."/>
            <person name="Samson N."/>
            <person name="Sanders I."/>
            <person name="Saurat O."/>
            <person name="Scarpelli C."/>
            <person name="Schiex T."/>
            <person name="Segurens B."/>
            <person name="Severin A.J."/>
            <person name="Sherrier D.J."/>
            <person name="Shi R."/>
            <person name="Sims S."/>
            <person name="Singer S.R."/>
            <person name="Sinharoy S."/>
            <person name="Sterck L."/>
            <person name="Viollet A."/>
            <person name="Wang B.B."/>
            <person name="Wang K."/>
            <person name="Wang M."/>
            <person name="Wang X."/>
            <person name="Warfsmann J."/>
            <person name="Weissenbach J."/>
            <person name="White D.D."/>
            <person name="White J.D."/>
            <person name="Wiley G.B."/>
            <person name="Wincker P."/>
            <person name="Xing Y."/>
            <person name="Yang L."/>
            <person name="Yao Z."/>
            <person name="Ying F."/>
            <person name="Zhai J."/>
            <person name="Zhou L."/>
            <person name="Zuber A."/>
            <person name="Denarie J."/>
            <person name="Dixon R.A."/>
            <person name="May G.D."/>
            <person name="Schwartz D.C."/>
            <person name="Rogers J."/>
            <person name="Quetier F."/>
            <person name="Town C.D."/>
            <person name="Roe B.A."/>
        </authorList>
    </citation>
    <scope>NUCLEOTIDE SEQUENCE [LARGE SCALE GENOMIC DNA]</scope>
    <source>
        <strain evidence="7">A17</strain>
        <strain evidence="9 10">cv. Jemalong A17</strain>
    </source>
</reference>
<dbReference type="PANTHER" id="PTHR10891">
    <property type="entry name" value="EF-HAND CALCIUM-BINDING DOMAIN CONTAINING PROTEIN"/>
    <property type="match status" value="1"/>
</dbReference>
<keyword evidence="5" id="KW-0812">Transmembrane</keyword>
<dbReference type="HOGENOM" id="CLU_1206375_0_0_1"/>
<keyword evidence="4" id="KW-0106">Calcium</keyword>
<dbReference type="PROSITE" id="PS50222">
    <property type="entry name" value="EF_HAND_2"/>
    <property type="match status" value="3"/>
</dbReference>
<evidence type="ECO:0000313" key="9">
    <source>
        <dbReference type="EnsemblPlants" id="AES71854"/>
    </source>
</evidence>
<dbReference type="GO" id="GO:0005509">
    <property type="term" value="F:calcium ion binding"/>
    <property type="evidence" value="ECO:0007669"/>
    <property type="project" value="InterPro"/>
</dbReference>
<feature type="domain" description="EF-hand" evidence="6">
    <location>
        <begin position="89"/>
        <end position="124"/>
    </location>
</feature>
<proteinExistence type="predicted"/>
<dbReference type="KEGG" id="mtr:11439466"/>
<dbReference type="Pfam" id="PF13499">
    <property type="entry name" value="EF-hand_7"/>
    <property type="match status" value="1"/>
</dbReference>
<dbReference type="OrthoDB" id="26525at2759"/>
<dbReference type="eggNOG" id="KOG0027">
    <property type="taxonomic scope" value="Eukaryota"/>
</dbReference>
<dbReference type="Proteomes" id="UP000002051">
    <property type="component" value="Chromosome 3"/>
</dbReference>
<dbReference type="PaxDb" id="3880-AES71854"/>
<keyword evidence="2" id="KW-0479">Metal-binding</keyword>
<reference evidence="9" key="3">
    <citation type="submission" date="2015-04" db="UniProtKB">
        <authorList>
            <consortium name="EnsemblPlants"/>
        </authorList>
    </citation>
    <scope>IDENTIFICATION</scope>
    <source>
        <strain evidence="9">cv. Jemalong A17</strain>
    </source>
</reference>
<dbReference type="FunFam" id="1.10.238.10:FF:000089">
    <property type="entry name" value="calmodulin-like protein 3"/>
    <property type="match status" value="1"/>
</dbReference>
<evidence type="ECO:0000256" key="5">
    <source>
        <dbReference type="SAM" id="Phobius"/>
    </source>
</evidence>
<protein>
    <submittedName>
        <fullName evidence="7">EF-hand pair protein</fullName>
    </submittedName>
    <submittedName>
        <fullName evidence="8">Putative EF-hand domain pair protein</fullName>
    </submittedName>
</protein>
<evidence type="ECO:0000256" key="3">
    <source>
        <dbReference type="ARBA" id="ARBA00022737"/>
    </source>
</evidence>
<accession>G7J9L5</accession>
<evidence type="ECO:0000313" key="7">
    <source>
        <dbReference type="EMBL" id="AES71854.1"/>
    </source>
</evidence>
<dbReference type="SMART" id="SM00054">
    <property type="entry name" value="EFh"/>
    <property type="match status" value="3"/>
</dbReference>
<dbReference type="Gene3D" id="1.10.238.10">
    <property type="entry name" value="EF-hand"/>
    <property type="match status" value="2"/>
</dbReference>
<dbReference type="Proteomes" id="UP000265566">
    <property type="component" value="Chromosome 3"/>
</dbReference>
<dbReference type="CDD" id="cd00051">
    <property type="entry name" value="EFh"/>
    <property type="match status" value="1"/>
</dbReference>
<evidence type="ECO:0000256" key="4">
    <source>
        <dbReference type="ARBA" id="ARBA00022837"/>
    </source>
</evidence>
<dbReference type="Gramene" id="rna17540">
    <property type="protein sequence ID" value="RHN69111.1"/>
    <property type="gene ID" value="gene17540"/>
</dbReference>
<keyword evidence="5" id="KW-1133">Transmembrane helix</keyword>
<evidence type="ECO:0000313" key="8">
    <source>
        <dbReference type="EMBL" id="RHN69111.1"/>
    </source>
</evidence>
<dbReference type="GO" id="GO:0005737">
    <property type="term" value="C:cytoplasm"/>
    <property type="evidence" value="ECO:0007669"/>
    <property type="project" value="UniProtKB-ARBA"/>
</dbReference>
<evidence type="ECO:0000313" key="10">
    <source>
        <dbReference type="Proteomes" id="UP000002051"/>
    </source>
</evidence>
<gene>
    <name evidence="9" type="primary">11439466</name>
    <name evidence="7" type="ordered locus">MTR_3g083470</name>
    <name evidence="8" type="ORF">MtrunA17_Chr3g0121191</name>
</gene>
<dbReference type="STRING" id="3880.G7J9L5"/>
<keyword evidence="3" id="KW-0677">Repeat</keyword>
<keyword evidence="5" id="KW-0472">Membrane</keyword>
<reference evidence="7 10" key="2">
    <citation type="journal article" date="2014" name="BMC Genomics">
        <title>An improved genome release (version Mt4.0) for the model legume Medicago truncatula.</title>
        <authorList>
            <person name="Tang H."/>
            <person name="Krishnakumar V."/>
            <person name="Bidwell S."/>
            <person name="Rosen B."/>
            <person name="Chan A."/>
            <person name="Zhou S."/>
            <person name="Gentzbittel L."/>
            <person name="Childs K.L."/>
            <person name="Yandell M."/>
            <person name="Gundlach H."/>
            <person name="Mayer K.F."/>
            <person name="Schwartz D.C."/>
            <person name="Town C.D."/>
        </authorList>
    </citation>
    <scope>GENOME REANNOTATION</scope>
    <source>
        <strain evidence="9 10">cv. Jemalong A17</strain>
    </source>
</reference>